<dbReference type="Pfam" id="PF13188">
    <property type="entry name" value="PAS_8"/>
    <property type="match status" value="1"/>
</dbReference>
<organism evidence="8">
    <name type="scientific">marine sediment metagenome</name>
    <dbReference type="NCBI Taxonomy" id="412755"/>
    <lineage>
        <taxon>unclassified sequences</taxon>
        <taxon>metagenomes</taxon>
        <taxon>ecological metagenomes</taxon>
    </lineage>
</organism>
<keyword evidence="3" id="KW-0597">Phosphoprotein</keyword>
<dbReference type="InterPro" id="IPR000014">
    <property type="entry name" value="PAS"/>
</dbReference>
<dbReference type="PROSITE" id="PS50113">
    <property type="entry name" value="PAC"/>
    <property type="match status" value="2"/>
</dbReference>
<dbReference type="InterPro" id="IPR035965">
    <property type="entry name" value="PAS-like_dom_sf"/>
</dbReference>
<evidence type="ECO:0000259" key="7">
    <source>
        <dbReference type="PROSITE" id="PS50113"/>
    </source>
</evidence>
<evidence type="ECO:0000256" key="3">
    <source>
        <dbReference type="ARBA" id="ARBA00022553"/>
    </source>
</evidence>
<name>X1R6Y3_9ZZZZ</name>
<feature type="domain" description="PAC" evidence="7">
    <location>
        <begin position="31"/>
        <end position="83"/>
    </location>
</feature>
<dbReference type="PANTHER" id="PTHR43304">
    <property type="entry name" value="PHYTOCHROME-LIKE PROTEIN CPH1"/>
    <property type="match status" value="1"/>
</dbReference>
<sequence>GKTPFDFMPPDEAKRVNLLIKDIVKPHQPFAVLENTNLHKDGRVVVLETSGVPIVDEGGNLLGYKGINRDITERKKAEEALIQSGEKYRSVVENIGTGVSLISPNMEILALNRQMREWFPEIDVSKKPICYKTFNQPARNDICSYCPTYKSLKDGQVHEAITETPAGDKIVNYRIISSPVKDKDGKVIAAIEMVEDITERKKTEDALKESQERYKTLFEGTAEGILVADIETKKFRYANPAICKMLGYSEEELTNMGVADVHPKESLEHVFAEFETQ</sequence>
<dbReference type="NCBIfam" id="TIGR00229">
    <property type="entry name" value="sensory_box"/>
    <property type="match status" value="3"/>
</dbReference>
<dbReference type="InterPro" id="IPR052162">
    <property type="entry name" value="Sensor_kinase/Photoreceptor"/>
</dbReference>
<comment type="catalytic activity">
    <reaction evidence="1">
        <text>ATP + protein L-histidine = ADP + protein N-phospho-L-histidine.</text>
        <dbReference type="EC" id="2.7.13.3"/>
    </reaction>
</comment>
<accession>X1R6Y3</accession>
<comment type="caution">
    <text evidence="8">The sequence shown here is derived from an EMBL/GenBank/DDBJ whole genome shotgun (WGS) entry which is preliminary data.</text>
</comment>
<evidence type="ECO:0000256" key="4">
    <source>
        <dbReference type="ARBA" id="ARBA00022679"/>
    </source>
</evidence>
<dbReference type="AlphaFoldDB" id="X1R6Y3"/>
<dbReference type="SMART" id="SM00086">
    <property type="entry name" value="PAC"/>
    <property type="match status" value="2"/>
</dbReference>
<dbReference type="Pfam" id="PF08448">
    <property type="entry name" value="PAS_4"/>
    <property type="match status" value="1"/>
</dbReference>
<dbReference type="InterPro" id="IPR000700">
    <property type="entry name" value="PAS-assoc_C"/>
</dbReference>
<evidence type="ECO:0000256" key="2">
    <source>
        <dbReference type="ARBA" id="ARBA00012438"/>
    </source>
</evidence>
<feature type="non-terminal residue" evidence="8">
    <location>
        <position position="1"/>
    </location>
</feature>
<dbReference type="GO" id="GO:0004673">
    <property type="term" value="F:protein histidine kinase activity"/>
    <property type="evidence" value="ECO:0007669"/>
    <property type="project" value="UniProtKB-EC"/>
</dbReference>
<feature type="domain" description="PAC" evidence="7">
    <location>
        <begin position="156"/>
        <end position="209"/>
    </location>
</feature>
<reference evidence="8" key="1">
    <citation type="journal article" date="2014" name="Front. Microbiol.">
        <title>High frequency of phylogenetically diverse reductive dehalogenase-homologous genes in deep subseafloor sedimentary metagenomes.</title>
        <authorList>
            <person name="Kawai M."/>
            <person name="Futagami T."/>
            <person name="Toyoda A."/>
            <person name="Takaki Y."/>
            <person name="Nishi S."/>
            <person name="Hori S."/>
            <person name="Arai W."/>
            <person name="Tsubouchi T."/>
            <person name="Morono Y."/>
            <person name="Uchiyama I."/>
            <person name="Ito T."/>
            <person name="Fujiyama A."/>
            <person name="Inagaki F."/>
            <person name="Takami H."/>
        </authorList>
    </citation>
    <scope>NUCLEOTIDE SEQUENCE</scope>
    <source>
        <strain evidence="8">Expedition CK06-06</strain>
    </source>
</reference>
<dbReference type="EC" id="2.7.13.3" evidence="2"/>
<evidence type="ECO:0000313" key="8">
    <source>
        <dbReference type="EMBL" id="GAI76467.1"/>
    </source>
</evidence>
<gene>
    <name evidence="8" type="ORF">S12H4_20578</name>
</gene>
<dbReference type="Gene3D" id="3.30.450.20">
    <property type="entry name" value="PAS domain"/>
    <property type="match status" value="3"/>
</dbReference>
<dbReference type="InterPro" id="IPR013656">
    <property type="entry name" value="PAS_4"/>
</dbReference>
<dbReference type="EMBL" id="BARW01010454">
    <property type="protein sequence ID" value="GAI76467.1"/>
    <property type="molecule type" value="Genomic_DNA"/>
</dbReference>
<keyword evidence="4" id="KW-0808">Transferase</keyword>
<dbReference type="CDD" id="cd00130">
    <property type="entry name" value="PAS"/>
    <property type="match status" value="2"/>
</dbReference>
<dbReference type="PROSITE" id="PS50112">
    <property type="entry name" value="PAS"/>
    <property type="match status" value="1"/>
</dbReference>
<keyword evidence="5" id="KW-0418">Kinase</keyword>
<proteinExistence type="predicted"/>
<evidence type="ECO:0000259" key="6">
    <source>
        <dbReference type="PROSITE" id="PS50112"/>
    </source>
</evidence>
<evidence type="ECO:0000256" key="5">
    <source>
        <dbReference type="ARBA" id="ARBA00022777"/>
    </source>
</evidence>
<dbReference type="InterPro" id="IPR001610">
    <property type="entry name" value="PAC"/>
</dbReference>
<dbReference type="SMART" id="SM00091">
    <property type="entry name" value="PAS"/>
    <property type="match status" value="2"/>
</dbReference>
<evidence type="ECO:0000256" key="1">
    <source>
        <dbReference type="ARBA" id="ARBA00000085"/>
    </source>
</evidence>
<dbReference type="Pfam" id="PF13426">
    <property type="entry name" value="PAS_9"/>
    <property type="match status" value="1"/>
</dbReference>
<protein>
    <recommendedName>
        <fullName evidence="2">histidine kinase</fullName>
        <ecNumber evidence="2">2.7.13.3</ecNumber>
    </recommendedName>
</protein>
<feature type="domain" description="PAS" evidence="6">
    <location>
        <begin position="210"/>
        <end position="265"/>
    </location>
</feature>
<dbReference type="SUPFAM" id="SSF55785">
    <property type="entry name" value="PYP-like sensor domain (PAS domain)"/>
    <property type="match status" value="3"/>
</dbReference>
<feature type="non-terminal residue" evidence="8">
    <location>
        <position position="277"/>
    </location>
</feature>
<dbReference type="PANTHER" id="PTHR43304:SF1">
    <property type="entry name" value="PAC DOMAIN-CONTAINING PROTEIN"/>
    <property type="match status" value="1"/>
</dbReference>